<dbReference type="OrthoDB" id="3638319at2"/>
<sequence>MSPTADVVSVRRRDLRQPVPVDARPRGKHADPRYPSPTGIRQVLSFAIDLVVHAGVPGAVAYALDMREPGITNAQFAIIWAAGFVAMSILDRIFVQWATQATIGKAITALRVIRDDTGERPTLGMLVWQWFFGVLGIFAFLS</sequence>
<evidence type="ECO:0000256" key="3">
    <source>
        <dbReference type="ARBA" id="ARBA00022989"/>
    </source>
</evidence>
<protein>
    <submittedName>
        <fullName evidence="7">RDD family protein</fullName>
    </submittedName>
</protein>
<feature type="transmembrane region" description="Helical" evidence="5">
    <location>
        <begin position="123"/>
        <end position="141"/>
    </location>
</feature>
<evidence type="ECO:0000256" key="2">
    <source>
        <dbReference type="ARBA" id="ARBA00022692"/>
    </source>
</evidence>
<evidence type="ECO:0000313" key="8">
    <source>
        <dbReference type="Proteomes" id="UP000192674"/>
    </source>
</evidence>
<feature type="transmembrane region" description="Helical" evidence="5">
    <location>
        <begin position="76"/>
        <end position="95"/>
    </location>
</feature>
<proteinExistence type="predicted"/>
<dbReference type="InterPro" id="IPR010432">
    <property type="entry name" value="RDD"/>
</dbReference>
<comment type="subcellular location">
    <subcellularLocation>
        <location evidence="1">Membrane</location>
        <topology evidence="1">Multi-pass membrane protein</topology>
    </subcellularLocation>
</comment>
<feature type="domain" description="RDD" evidence="6">
    <location>
        <begin position="44"/>
        <end position="140"/>
    </location>
</feature>
<evidence type="ECO:0000259" key="6">
    <source>
        <dbReference type="Pfam" id="PF06271"/>
    </source>
</evidence>
<accession>A0A1W2CSL9</accession>
<gene>
    <name evidence="7" type="ORF">SAMN05661093_02418</name>
</gene>
<evidence type="ECO:0000256" key="1">
    <source>
        <dbReference type="ARBA" id="ARBA00004141"/>
    </source>
</evidence>
<organism evidence="7 8">
    <name type="scientific">Kibdelosporangium aridum</name>
    <dbReference type="NCBI Taxonomy" id="2030"/>
    <lineage>
        <taxon>Bacteria</taxon>
        <taxon>Bacillati</taxon>
        <taxon>Actinomycetota</taxon>
        <taxon>Actinomycetes</taxon>
        <taxon>Pseudonocardiales</taxon>
        <taxon>Pseudonocardiaceae</taxon>
        <taxon>Kibdelosporangium</taxon>
    </lineage>
</organism>
<dbReference type="Pfam" id="PF06271">
    <property type="entry name" value="RDD"/>
    <property type="match status" value="1"/>
</dbReference>
<name>A0A1W2CSL9_KIBAR</name>
<dbReference type="GO" id="GO:0016020">
    <property type="term" value="C:membrane"/>
    <property type="evidence" value="ECO:0007669"/>
    <property type="project" value="UniProtKB-SubCell"/>
</dbReference>
<dbReference type="Proteomes" id="UP000192674">
    <property type="component" value="Unassembled WGS sequence"/>
</dbReference>
<reference evidence="7 8" key="1">
    <citation type="submission" date="2017-04" db="EMBL/GenBank/DDBJ databases">
        <authorList>
            <person name="Afonso C.L."/>
            <person name="Miller P.J."/>
            <person name="Scott M.A."/>
            <person name="Spackman E."/>
            <person name="Goraichik I."/>
            <person name="Dimitrov K.M."/>
            <person name="Suarez D.L."/>
            <person name="Swayne D.E."/>
        </authorList>
    </citation>
    <scope>NUCLEOTIDE SEQUENCE [LARGE SCALE GENOMIC DNA]</scope>
    <source>
        <strain evidence="7 8">DSM 43828</strain>
    </source>
</reference>
<evidence type="ECO:0000256" key="5">
    <source>
        <dbReference type="SAM" id="Phobius"/>
    </source>
</evidence>
<keyword evidence="4 5" id="KW-0472">Membrane</keyword>
<dbReference type="EMBL" id="FWXV01000002">
    <property type="protein sequence ID" value="SMC88211.1"/>
    <property type="molecule type" value="Genomic_DNA"/>
</dbReference>
<keyword evidence="8" id="KW-1185">Reference proteome</keyword>
<keyword evidence="2 5" id="KW-0812">Transmembrane</keyword>
<evidence type="ECO:0000256" key="4">
    <source>
        <dbReference type="ARBA" id="ARBA00023136"/>
    </source>
</evidence>
<keyword evidence="3 5" id="KW-1133">Transmembrane helix</keyword>
<feature type="transmembrane region" description="Helical" evidence="5">
    <location>
        <begin position="43"/>
        <end position="64"/>
    </location>
</feature>
<dbReference type="RefSeq" id="WP_033384664.1">
    <property type="nucleotide sequence ID" value="NZ_FWXV01000002.1"/>
</dbReference>
<evidence type="ECO:0000313" key="7">
    <source>
        <dbReference type="EMBL" id="SMC88211.1"/>
    </source>
</evidence>
<dbReference type="AlphaFoldDB" id="A0A1W2CSL9"/>